<reference evidence="21 22" key="1">
    <citation type="submission" date="2020-08" db="EMBL/GenBank/DDBJ databases">
        <title>Genome sequence of Sphingomonas rhizophila KACC 19189T.</title>
        <authorList>
            <person name="Hyun D.-W."/>
            <person name="Bae J.-W."/>
        </authorList>
    </citation>
    <scope>NUCLEOTIDE SEQUENCE [LARGE SCALE GENOMIC DNA]</scope>
    <source>
        <strain evidence="21 22">KACC 19189</strain>
    </source>
</reference>
<evidence type="ECO:0000259" key="20">
    <source>
        <dbReference type="Pfam" id="PF13807"/>
    </source>
</evidence>
<dbReference type="PANTHER" id="PTHR32309:SF13">
    <property type="entry name" value="FERRIC ENTEROBACTIN TRANSPORT PROTEIN FEPE"/>
    <property type="match status" value="1"/>
</dbReference>
<sequence length="732" mass="78642">MNNELARQGDGYRPYSYPLAHFTPGSEQRPAGSTPQHGLDFAAIFRVINEWKWLVLGVLAAGIALGLLASLLTTKMYRAWVTLEVNPPTVEILDEKSREVSTQTSWDLMATQVGLLSSRTLAQRVAEDLNLAADRNFVGADGDASARLERATSRVAGGLKVVAPEEGQLIRFSYVSDSPEMAAKIANGVADGFIKNGLERRFEASAYARTFLQQQIAKTRAQLEKSERDLVTYAQAEGIINTSSGAPGTQPTDANSLQGESLVALNQALAEATARRVMAEGAYRQAQLAGGSSEANASTQALRQSKATLEAEYQDKRTLMKPEHPDMLSLRSRIDELDRQIAKERSTTASAQATTLLGAYRAAQSAENNLRAQVAGLKGSVLNLRGRSIRYNILQREVDTNRGLYDALLQRYKAIGVGGSVGTSPVMIVDRAEVPGAPYKPNVMLNLLLGTVGGLVAGIALAFMLDVLNDTIKTREDVRNKLGQACLGVIPKERGKEDLLAQLEDPASAVSEAYSAVLAALRFSAETGAPKALLVTSANPNEGKSSSALALAQSYARRGETVLLIDADLRRPAFKGVSTSHGVTDLLTSNESISAHVVRTQHSNLWLLPCGPIAPNPADLLSTGRFAEILEEAKEHFDRVVIDSPPALGIADATFLAAFAGHAMLVVESGRTRTNQAREAVERLLSSGVHLVGVTLTKSAEGASRYGYASYRYGQVEDKRKEIIMISEQADA</sequence>
<comment type="similarity">
    <text evidence="3">Belongs to the etk/wzc family.</text>
</comment>
<evidence type="ECO:0000256" key="1">
    <source>
        <dbReference type="ARBA" id="ARBA00004429"/>
    </source>
</evidence>
<evidence type="ECO:0000259" key="18">
    <source>
        <dbReference type="Pfam" id="PF02706"/>
    </source>
</evidence>
<dbReference type="Pfam" id="PF13807">
    <property type="entry name" value="GNVR"/>
    <property type="match status" value="1"/>
</dbReference>
<dbReference type="GO" id="GO:0004715">
    <property type="term" value="F:non-membrane spanning protein tyrosine kinase activity"/>
    <property type="evidence" value="ECO:0007669"/>
    <property type="project" value="UniProtKB-EC"/>
</dbReference>
<dbReference type="Proteomes" id="UP000515955">
    <property type="component" value="Chromosome"/>
</dbReference>
<feature type="transmembrane region" description="Helical" evidence="17">
    <location>
        <begin position="443"/>
        <end position="465"/>
    </location>
</feature>
<dbReference type="RefSeq" id="WP_187542691.1">
    <property type="nucleotide sequence ID" value="NZ_CP060717.1"/>
</dbReference>
<dbReference type="NCBIfam" id="TIGR01007">
    <property type="entry name" value="eps_fam"/>
    <property type="match status" value="1"/>
</dbReference>
<accession>A0A7G9SCY1</accession>
<dbReference type="EMBL" id="CP060717">
    <property type="protein sequence ID" value="QNN65706.1"/>
    <property type="molecule type" value="Genomic_DNA"/>
</dbReference>
<dbReference type="CDD" id="cd05387">
    <property type="entry name" value="BY-kinase"/>
    <property type="match status" value="1"/>
</dbReference>
<evidence type="ECO:0000256" key="12">
    <source>
        <dbReference type="ARBA" id="ARBA00022989"/>
    </source>
</evidence>
<evidence type="ECO:0000256" key="3">
    <source>
        <dbReference type="ARBA" id="ARBA00008883"/>
    </source>
</evidence>
<keyword evidence="7 21" id="KW-0808">Transferase</keyword>
<evidence type="ECO:0000256" key="11">
    <source>
        <dbReference type="ARBA" id="ARBA00022840"/>
    </source>
</evidence>
<keyword evidence="10 21" id="KW-0418">Kinase</keyword>
<keyword evidence="16" id="KW-0175">Coiled coil</keyword>
<evidence type="ECO:0000256" key="5">
    <source>
        <dbReference type="ARBA" id="ARBA00022475"/>
    </source>
</evidence>
<dbReference type="InterPro" id="IPR025669">
    <property type="entry name" value="AAA_dom"/>
</dbReference>
<dbReference type="InterPro" id="IPR003856">
    <property type="entry name" value="LPS_length_determ_N"/>
</dbReference>
<protein>
    <recommendedName>
        <fullName evidence="4">non-specific protein-tyrosine kinase</fullName>
        <ecNumber evidence="4">2.7.10.2</ecNumber>
    </recommendedName>
</protein>
<evidence type="ECO:0000256" key="17">
    <source>
        <dbReference type="SAM" id="Phobius"/>
    </source>
</evidence>
<comment type="similarity">
    <text evidence="2">Belongs to the CpsD/CapB family.</text>
</comment>
<dbReference type="PANTHER" id="PTHR32309">
    <property type="entry name" value="TYROSINE-PROTEIN KINASE"/>
    <property type="match status" value="1"/>
</dbReference>
<comment type="catalytic activity">
    <reaction evidence="15">
        <text>L-tyrosyl-[protein] + ATP = O-phospho-L-tyrosyl-[protein] + ADP + H(+)</text>
        <dbReference type="Rhea" id="RHEA:10596"/>
        <dbReference type="Rhea" id="RHEA-COMP:10136"/>
        <dbReference type="Rhea" id="RHEA-COMP:20101"/>
        <dbReference type="ChEBI" id="CHEBI:15378"/>
        <dbReference type="ChEBI" id="CHEBI:30616"/>
        <dbReference type="ChEBI" id="CHEBI:46858"/>
        <dbReference type="ChEBI" id="CHEBI:61978"/>
        <dbReference type="ChEBI" id="CHEBI:456216"/>
        <dbReference type="EC" id="2.7.10.2"/>
    </reaction>
</comment>
<evidence type="ECO:0000256" key="7">
    <source>
        <dbReference type="ARBA" id="ARBA00022679"/>
    </source>
</evidence>
<dbReference type="Pfam" id="PF02706">
    <property type="entry name" value="Wzz"/>
    <property type="match status" value="1"/>
</dbReference>
<evidence type="ECO:0000256" key="6">
    <source>
        <dbReference type="ARBA" id="ARBA00022519"/>
    </source>
</evidence>
<evidence type="ECO:0000256" key="10">
    <source>
        <dbReference type="ARBA" id="ARBA00022777"/>
    </source>
</evidence>
<keyword evidence="12 17" id="KW-1133">Transmembrane helix</keyword>
<evidence type="ECO:0000256" key="16">
    <source>
        <dbReference type="SAM" id="Coils"/>
    </source>
</evidence>
<keyword evidence="11" id="KW-0067">ATP-binding</keyword>
<dbReference type="KEGG" id="srhi:H9L12_03870"/>
<feature type="transmembrane region" description="Helical" evidence="17">
    <location>
        <begin position="53"/>
        <end position="72"/>
    </location>
</feature>
<keyword evidence="8 17" id="KW-0812">Transmembrane</keyword>
<dbReference type="Pfam" id="PF13614">
    <property type="entry name" value="AAA_31"/>
    <property type="match status" value="1"/>
</dbReference>
<dbReference type="AlphaFoldDB" id="A0A7G9SCY1"/>
<gene>
    <name evidence="21" type="ORF">H9L12_03870</name>
</gene>
<keyword evidence="22" id="KW-1185">Reference proteome</keyword>
<evidence type="ECO:0000256" key="14">
    <source>
        <dbReference type="ARBA" id="ARBA00023137"/>
    </source>
</evidence>
<organism evidence="21 22">
    <name type="scientific">Sphingomonas rhizophila</name>
    <dbReference type="NCBI Taxonomy" id="2071607"/>
    <lineage>
        <taxon>Bacteria</taxon>
        <taxon>Pseudomonadati</taxon>
        <taxon>Pseudomonadota</taxon>
        <taxon>Alphaproteobacteria</taxon>
        <taxon>Sphingomonadales</taxon>
        <taxon>Sphingomonadaceae</taxon>
        <taxon>Sphingomonas</taxon>
    </lineage>
</organism>
<dbReference type="InterPro" id="IPR050445">
    <property type="entry name" value="Bact_polysacc_biosynth/exp"/>
</dbReference>
<dbReference type="SUPFAM" id="SSF52540">
    <property type="entry name" value="P-loop containing nucleoside triphosphate hydrolases"/>
    <property type="match status" value="1"/>
</dbReference>
<proteinExistence type="inferred from homology"/>
<name>A0A7G9SCY1_9SPHN</name>
<dbReference type="Gene3D" id="3.40.50.300">
    <property type="entry name" value="P-loop containing nucleotide triphosphate hydrolases"/>
    <property type="match status" value="1"/>
</dbReference>
<feature type="coiled-coil region" evidence="16">
    <location>
        <begin position="209"/>
        <end position="236"/>
    </location>
</feature>
<evidence type="ECO:0000259" key="19">
    <source>
        <dbReference type="Pfam" id="PF13614"/>
    </source>
</evidence>
<evidence type="ECO:0000313" key="22">
    <source>
        <dbReference type="Proteomes" id="UP000515955"/>
    </source>
</evidence>
<comment type="subcellular location">
    <subcellularLocation>
        <location evidence="1">Cell inner membrane</location>
        <topology evidence="1">Multi-pass membrane protein</topology>
    </subcellularLocation>
</comment>
<dbReference type="GO" id="GO:0005524">
    <property type="term" value="F:ATP binding"/>
    <property type="evidence" value="ECO:0007669"/>
    <property type="project" value="UniProtKB-KW"/>
</dbReference>
<dbReference type="GO" id="GO:0005886">
    <property type="term" value="C:plasma membrane"/>
    <property type="evidence" value="ECO:0007669"/>
    <property type="project" value="UniProtKB-SubCell"/>
</dbReference>
<evidence type="ECO:0000256" key="8">
    <source>
        <dbReference type="ARBA" id="ARBA00022692"/>
    </source>
</evidence>
<evidence type="ECO:0000256" key="15">
    <source>
        <dbReference type="ARBA" id="ARBA00051245"/>
    </source>
</evidence>
<dbReference type="InterPro" id="IPR027417">
    <property type="entry name" value="P-loop_NTPase"/>
</dbReference>
<keyword evidence="6" id="KW-0997">Cell inner membrane</keyword>
<feature type="domain" description="Polysaccharide chain length determinant N-terminal" evidence="18">
    <location>
        <begin position="39"/>
        <end position="129"/>
    </location>
</feature>
<keyword evidence="9" id="KW-0547">Nucleotide-binding</keyword>
<dbReference type="InterPro" id="IPR005702">
    <property type="entry name" value="Wzc-like_C"/>
</dbReference>
<feature type="domain" description="AAA" evidence="19">
    <location>
        <begin position="543"/>
        <end position="658"/>
    </location>
</feature>
<keyword evidence="14" id="KW-0829">Tyrosine-protein kinase</keyword>
<dbReference type="InterPro" id="IPR032807">
    <property type="entry name" value="GNVR"/>
</dbReference>
<evidence type="ECO:0000256" key="9">
    <source>
        <dbReference type="ARBA" id="ARBA00022741"/>
    </source>
</evidence>
<evidence type="ECO:0000313" key="21">
    <source>
        <dbReference type="EMBL" id="QNN65706.1"/>
    </source>
</evidence>
<feature type="domain" description="Tyrosine-protein kinase G-rich" evidence="20">
    <location>
        <begin position="394"/>
        <end position="464"/>
    </location>
</feature>
<keyword evidence="13 17" id="KW-0472">Membrane</keyword>
<keyword evidence="5" id="KW-1003">Cell membrane</keyword>
<evidence type="ECO:0000256" key="13">
    <source>
        <dbReference type="ARBA" id="ARBA00023136"/>
    </source>
</evidence>
<evidence type="ECO:0000256" key="2">
    <source>
        <dbReference type="ARBA" id="ARBA00007316"/>
    </source>
</evidence>
<evidence type="ECO:0000256" key="4">
    <source>
        <dbReference type="ARBA" id="ARBA00011903"/>
    </source>
</evidence>
<dbReference type="EC" id="2.7.10.2" evidence="4"/>